<dbReference type="SUPFAM" id="SSF53098">
    <property type="entry name" value="Ribonuclease H-like"/>
    <property type="match status" value="1"/>
</dbReference>
<dbReference type="InterPro" id="IPR001584">
    <property type="entry name" value="Integrase_cat-core"/>
</dbReference>
<dbReference type="GO" id="GO:0003676">
    <property type="term" value="F:nucleic acid binding"/>
    <property type="evidence" value="ECO:0007669"/>
    <property type="project" value="InterPro"/>
</dbReference>
<protein>
    <recommendedName>
        <fullName evidence="1">RNA-directed DNA polymerase</fullName>
        <ecNumber evidence="1">2.7.7.49</ecNumber>
    </recommendedName>
</protein>
<dbReference type="EC" id="2.7.7.49" evidence="1"/>
<comment type="caution">
    <text evidence="3">The sequence shown here is derived from an EMBL/GenBank/DDBJ whole genome shotgun (WGS) entry which is preliminary data.</text>
</comment>
<dbReference type="GO" id="GO:0015074">
    <property type="term" value="P:DNA integration"/>
    <property type="evidence" value="ECO:0007669"/>
    <property type="project" value="InterPro"/>
</dbReference>
<dbReference type="InterPro" id="IPR041588">
    <property type="entry name" value="Integrase_H2C2"/>
</dbReference>
<evidence type="ECO:0000259" key="2">
    <source>
        <dbReference type="PROSITE" id="PS50994"/>
    </source>
</evidence>
<gene>
    <name evidence="3" type="ORF">RF55_13921</name>
</gene>
<dbReference type="InterPro" id="IPR050951">
    <property type="entry name" value="Retrovirus_Pol_polyprotein"/>
</dbReference>
<dbReference type="PaxDb" id="67767-A0A0J7K957"/>
<feature type="domain" description="Integrase catalytic" evidence="2">
    <location>
        <begin position="136"/>
        <end position="275"/>
    </location>
</feature>
<keyword evidence="4" id="KW-1185">Reference proteome</keyword>
<dbReference type="InterPro" id="IPR012337">
    <property type="entry name" value="RNaseH-like_sf"/>
</dbReference>
<dbReference type="STRING" id="67767.A0A0J7K957"/>
<dbReference type="InterPro" id="IPR036397">
    <property type="entry name" value="RNaseH_sf"/>
</dbReference>
<dbReference type="OrthoDB" id="7550831at2759"/>
<dbReference type="AlphaFoldDB" id="A0A0J7K957"/>
<accession>A0A0J7K957</accession>
<dbReference type="PROSITE" id="PS50994">
    <property type="entry name" value="INTEGRASE"/>
    <property type="match status" value="1"/>
</dbReference>
<organism evidence="3 4">
    <name type="scientific">Lasius niger</name>
    <name type="common">Black garden ant</name>
    <dbReference type="NCBI Taxonomy" id="67767"/>
    <lineage>
        <taxon>Eukaryota</taxon>
        <taxon>Metazoa</taxon>
        <taxon>Ecdysozoa</taxon>
        <taxon>Arthropoda</taxon>
        <taxon>Hexapoda</taxon>
        <taxon>Insecta</taxon>
        <taxon>Pterygota</taxon>
        <taxon>Neoptera</taxon>
        <taxon>Endopterygota</taxon>
        <taxon>Hymenoptera</taxon>
        <taxon>Apocrita</taxon>
        <taxon>Aculeata</taxon>
        <taxon>Formicoidea</taxon>
        <taxon>Formicidae</taxon>
        <taxon>Formicinae</taxon>
        <taxon>Lasius</taxon>
        <taxon>Lasius</taxon>
    </lineage>
</organism>
<dbReference type="FunFam" id="1.10.340.70:FF:000003">
    <property type="entry name" value="Protein CBG25708"/>
    <property type="match status" value="1"/>
</dbReference>
<dbReference type="Pfam" id="PF17921">
    <property type="entry name" value="Integrase_H2C2"/>
    <property type="match status" value="1"/>
</dbReference>
<dbReference type="PANTHER" id="PTHR37984">
    <property type="entry name" value="PROTEIN CBG26694"/>
    <property type="match status" value="1"/>
</dbReference>
<evidence type="ECO:0000256" key="1">
    <source>
        <dbReference type="ARBA" id="ARBA00012493"/>
    </source>
</evidence>
<dbReference type="Gene3D" id="3.30.420.10">
    <property type="entry name" value="Ribonuclease H-like superfamily/Ribonuclease H"/>
    <property type="match status" value="1"/>
</dbReference>
<sequence length="275" mass="31630">MDVLDVYALETVNMLPVKASEIQKETSKDVDLLKIVQALEKGTDLEKLGLQNHEFTLSHGILLRKDRVVIPEALRDRVLKELHAGHIGIVRMKGLGRNYVWWRGMDRDIENAVQSCKECSRFQNNPRPVPLHHCEPTVEPFQRIHIDFAGPFLGHNFLVCVDSHTKWPEVFVMNNITATSTIEKCREIFSRFGIPQMLVTDNGRTFIAQEFQEFVKANGVIHKRSVPYRPATNGLAERFVQTLKQALRKTNLTKNNVEMLYKNFCFAIVLPRHQS</sequence>
<evidence type="ECO:0000313" key="3">
    <source>
        <dbReference type="EMBL" id="KMQ86948.1"/>
    </source>
</evidence>
<dbReference type="GO" id="GO:0003964">
    <property type="term" value="F:RNA-directed DNA polymerase activity"/>
    <property type="evidence" value="ECO:0007669"/>
    <property type="project" value="UniProtKB-EC"/>
</dbReference>
<dbReference type="Pfam" id="PF00665">
    <property type="entry name" value="rve"/>
    <property type="match status" value="1"/>
</dbReference>
<dbReference type="Proteomes" id="UP000036403">
    <property type="component" value="Unassembled WGS sequence"/>
</dbReference>
<proteinExistence type="predicted"/>
<reference evidence="3 4" key="1">
    <citation type="submission" date="2015-04" db="EMBL/GenBank/DDBJ databases">
        <title>Lasius niger genome sequencing.</title>
        <authorList>
            <person name="Konorov E.A."/>
            <person name="Nikitin M.A."/>
            <person name="Kirill M.V."/>
            <person name="Chang P."/>
        </authorList>
    </citation>
    <scope>NUCLEOTIDE SEQUENCE [LARGE SCALE GENOMIC DNA]</scope>
    <source>
        <tissue evidence="3">Whole</tissue>
    </source>
</reference>
<name>A0A0J7K957_LASNI</name>
<dbReference type="EMBL" id="LBMM01011238">
    <property type="protein sequence ID" value="KMQ86948.1"/>
    <property type="molecule type" value="Genomic_DNA"/>
</dbReference>
<dbReference type="Gene3D" id="1.10.340.70">
    <property type="match status" value="1"/>
</dbReference>
<evidence type="ECO:0000313" key="4">
    <source>
        <dbReference type="Proteomes" id="UP000036403"/>
    </source>
</evidence>
<dbReference type="PANTHER" id="PTHR37984:SF13">
    <property type="entry name" value="RIBONUCLEASE H"/>
    <property type="match status" value="1"/>
</dbReference>